<feature type="compositionally biased region" description="Basic and acidic residues" evidence="1">
    <location>
        <begin position="47"/>
        <end position="63"/>
    </location>
</feature>
<evidence type="ECO:0000259" key="3">
    <source>
        <dbReference type="PROSITE" id="PS51677"/>
    </source>
</evidence>
<feature type="region of interest" description="Disordered" evidence="1">
    <location>
        <begin position="22"/>
        <end position="76"/>
    </location>
</feature>
<dbReference type="EMBL" id="AOFT01000002">
    <property type="protein sequence ID" value="EMR07654.1"/>
    <property type="molecule type" value="Genomic_DNA"/>
</dbReference>
<protein>
    <submittedName>
        <fullName evidence="4">Bifunctional xylanase/deacetylase</fullName>
    </submittedName>
</protein>
<feature type="chain" id="PRO_5038374700" evidence="2">
    <location>
        <begin position="23"/>
        <end position="294"/>
    </location>
</feature>
<dbReference type="Pfam" id="PF01522">
    <property type="entry name" value="Polysacc_deac_1"/>
    <property type="match status" value="1"/>
</dbReference>
<evidence type="ECO:0000256" key="2">
    <source>
        <dbReference type="SAM" id="SignalP"/>
    </source>
</evidence>
<dbReference type="InterPro" id="IPR050248">
    <property type="entry name" value="Polysacc_deacetylase_ArnD"/>
</dbReference>
<gene>
    <name evidence="4" type="primary">xynD_1</name>
    <name evidence="4" type="ORF">C772_00670</name>
</gene>
<reference evidence="4 5" key="1">
    <citation type="journal article" date="2013" name="Genome Announc.">
        <title>Draft Genome Sequence of Bhargavaea cecembensis Strain DSE10T, Isolated from a Deep-Sea Sediment Sample Collected at a Depth of 5,904 m from the Chagos-Laccadive Ridge System in the Indian Ocean.</title>
        <authorList>
            <person name="Shivaji S."/>
            <person name="Ara S."/>
            <person name="Begum Z."/>
            <person name="Ruth M."/>
            <person name="Singh A."/>
            <person name="Kumar Pinnaka A."/>
        </authorList>
    </citation>
    <scope>NUCLEOTIDE SEQUENCE [LARGE SCALE GENOMIC DNA]</scope>
    <source>
        <strain evidence="4 5">DSE10</strain>
    </source>
</reference>
<dbReference type="InterPro" id="IPR011330">
    <property type="entry name" value="Glyco_hydro/deAcase_b/a-brl"/>
</dbReference>
<dbReference type="GO" id="GO:0016798">
    <property type="term" value="F:hydrolase activity, acting on glycosyl bonds"/>
    <property type="evidence" value="ECO:0007669"/>
    <property type="project" value="UniProtKB-KW"/>
</dbReference>
<dbReference type="STRING" id="1235279.C772_00670"/>
<keyword evidence="4" id="KW-0858">Xylan degradation</keyword>
<comment type="caution">
    <text evidence="4">The sequence shown here is derived from an EMBL/GenBank/DDBJ whole genome shotgun (WGS) entry which is preliminary data.</text>
</comment>
<proteinExistence type="predicted"/>
<keyword evidence="5" id="KW-1185">Reference proteome</keyword>
<feature type="compositionally biased region" description="Acidic residues" evidence="1">
    <location>
        <begin position="37"/>
        <end position="46"/>
    </location>
</feature>
<dbReference type="PATRIC" id="fig|1235279.3.peg.686"/>
<name>M7PAZ3_9BACL</name>
<evidence type="ECO:0000313" key="4">
    <source>
        <dbReference type="EMBL" id="EMR07654.1"/>
    </source>
</evidence>
<keyword evidence="4" id="KW-0624">Polysaccharide degradation</keyword>
<keyword evidence="4" id="KW-0378">Hydrolase</keyword>
<dbReference type="Proteomes" id="UP000011919">
    <property type="component" value="Unassembled WGS sequence"/>
</dbReference>
<dbReference type="GO" id="GO:0045493">
    <property type="term" value="P:xylan catabolic process"/>
    <property type="evidence" value="ECO:0007669"/>
    <property type="project" value="UniProtKB-KW"/>
</dbReference>
<accession>M7PAZ3</accession>
<evidence type="ECO:0000256" key="1">
    <source>
        <dbReference type="SAM" id="MobiDB-lite"/>
    </source>
</evidence>
<dbReference type="PROSITE" id="PS51257">
    <property type="entry name" value="PROKAR_LIPOPROTEIN"/>
    <property type="match status" value="1"/>
</dbReference>
<dbReference type="eggNOG" id="COG0726">
    <property type="taxonomic scope" value="Bacteria"/>
</dbReference>
<dbReference type="RefSeq" id="WP_008297407.1">
    <property type="nucleotide sequence ID" value="NZ_AOFT01000002.1"/>
</dbReference>
<feature type="domain" description="NodB homology" evidence="3">
    <location>
        <begin position="102"/>
        <end position="282"/>
    </location>
</feature>
<dbReference type="PANTHER" id="PTHR10587">
    <property type="entry name" value="GLYCOSYL TRANSFERASE-RELATED"/>
    <property type="match status" value="1"/>
</dbReference>
<keyword evidence="2" id="KW-0732">Signal</keyword>
<feature type="signal peptide" evidence="2">
    <location>
        <begin position="1"/>
        <end position="22"/>
    </location>
</feature>
<evidence type="ECO:0000313" key="5">
    <source>
        <dbReference type="Proteomes" id="UP000011919"/>
    </source>
</evidence>
<organism evidence="4 5">
    <name type="scientific">Bhargavaea cecembensis DSE10</name>
    <dbReference type="NCBI Taxonomy" id="1235279"/>
    <lineage>
        <taxon>Bacteria</taxon>
        <taxon>Bacillati</taxon>
        <taxon>Bacillota</taxon>
        <taxon>Bacilli</taxon>
        <taxon>Bacillales</taxon>
        <taxon>Caryophanaceae</taxon>
        <taxon>Bhargavaea</taxon>
    </lineage>
</organism>
<dbReference type="SUPFAM" id="SSF88713">
    <property type="entry name" value="Glycoside hydrolase/deacetylase"/>
    <property type="match status" value="1"/>
</dbReference>
<keyword evidence="4" id="KW-0326">Glycosidase</keyword>
<dbReference type="GO" id="GO:0016810">
    <property type="term" value="F:hydrolase activity, acting on carbon-nitrogen (but not peptide) bonds"/>
    <property type="evidence" value="ECO:0007669"/>
    <property type="project" value="InterPro"/>
</dbReference>
<sequence length="294" mass="32139">MLLKLNWMAGAALAAALLGGCAAEEDAADSGAADDQGQMEEQTEETTDGKNADGESAEEKAEDKEEGSEGSQVPATAEPAEALYELNEATWSFRPIGDADPKAALLTIDDAPDKHALDMAKTLKQLDAPAIFFVNGHFIDTDEEKAVLKEIHEMGFPIGNHTMSHPNLKQIPEEAQREEILGVNKIVEQVTGEKPKFFRAPFGVNTDFTRQLAADEGMLLMNWTYGYDWEPQYQDGDALADIMVNTEFLNNGANLLMHDREWTAAALPKIVQGLRDKGYTLINPATIKMPESAQ</sequence>
<dbReference type="Gene3D" id="3.20.20.370">
    <property type="entry name" value="Glycoside hydrolase/deacetylase"/>
    <property type="match status" value="1"/>
</dbReference>
<dbReference type="PROSITE" id="PS51677">
    <property type="entry name" value="NODB"/>
    <property type="match status" value="1"/>
</dbReference>
<dbReference type="CDD" id="cd10917">
    <property type="entry name" value="CE4_NodB_like_6s_7s"/>
    <property type="match status" value="1"/>
</dbReference>
<dbReference type="InterPro" id="IPR002509">
    <property type="entry name" value="NODB_dom"/>
</dbReference>
<dbReference type="AlphaFoldDB" id="M7PAZ3"/>
<keyword evidence="4" id="KW-0119">Carbohydrate metabolism</keyword>